<evidence type="ECO:0000313" key="3">
    <source>
        <dbReference type="Proteomes" id="UP000249393"/>
    </source>
</evidence>
<sequence length="89" mass="9741">MKAALICLALAGLVATTACTDSKRARNDATWTDRPADITCWSYGTETFKGRSTGKVEYDEGRISFVDAASHRYTTIDGECRVVYEPRGA</sequence>
<name>A0A2W5V818_9CAUL</name>
<protein>
    <recommendedName>
        <fullName evidence="4">Lipoprotein</fullName>
    </recommendedName>
</protein>
<dbReference type="EMBL" id="QFQZ01000033">
    <property type="protein sequence ID" value="PZR34023.1"/>
    <property type="molecule type" value="Genomic_DNA"/>
</dbReference>
<accession>A0A2W5V818</accession>
<comment type="caution">
    <text evidence="2">The sequence shown here is derived from an EMBL/GenBank/DDBJ whole genome shotgun (WGS) entry which is preliminary data.</text>
</comment>
<dbReference type="AlphaFoldDB" id="A0A2W5V818"/>
<evidence type="ECO:0000256" key="1">
    <source>
        <dbReference type="SAM" id="SignalP"/>
    </source>
</evidence>
<gene>
    <name evidence="2" type="ORF">DI526_11750</name>
</gene>
<organism evidence="2 3">
    <name type="scientific">Caulobacter segnis</name>
    <dbReference type="NCBI Taxonomy" id="88688"/>
    <lineage>
        <taxon>Bacteria</taxon>
        <taxon>Pseudomonadati</taxon>
        <taxon>Pseudomonadota</taxon>
        <taxon>Alphaproteobacteria</taxon>
        <taxon>Caulobacterales</taxon>
        <taxon>Caulobacteraceae</taxon>
        <taxon>Caulobacter</taxon>
    </lineage>
</organism>
<dbReference type="PROSITE" id="PS51257">
    <property type="entry name" value="PROKAR_LIPOPROTEIN"/>
    <property type="match status" value="1"/>
</dbReference>
<keyword evidence="1" id="KW-0732">Signal</keyword>
<reference evidence="2 3" key="1">
    <citation type="submission" date="2017-08" db="EMBL/GenBank/DDBJ databases">
        <title>Infants hospitalized years apart are colonized by the same room-sourced microbial strains.</title>
        <authorList>
            <person name="Brooks B."/>
            <person name="Olm M.R."/>
            <person name="Firek B.A."/>
            <person name="Baker R."/>
            <person name="Thomas B.C."/>
            <person name="Morowitz M.J."/>
            <person name="Banfield J.F."/>
        </authorList>
    </citation>
    <scope>NUCLEOTIDE SEQUENCE [LARGE SCALE GENOMIC DNA]</scope>
    <source>
        <strain evidence="2">S2_003_000_R2_4</strain>
    </source>
</reference>
<evidence type="ECO:0008006" key="4">
    <source>
        <dbReference type="Google" id="ProtNLM"/>
    </source>
</evidence>
<evidence type="ECO:0000313" key="2">
    <source>
        <dbReference type="EMBL" id="PZR34023.1"/>
    </source>
</evidence>
<dbReference type="Proteomes" id="UP000249393">
    <property type="component" value="Unassembled WGS sequence"/>
</dbReference>
<proteinExistence type="predicted"/>
<feature type="chain" id="PRO_5015980856" description="Lipoprotein" evidence="1">
    <location>
        <begin position="21"/>
        <end position="89"/>
    </location>
</feature>
<dbReference type="RefSeq" id="WP_304277891.1">
    <property type="nucleotide sequence ID" value="NZ_QFQZ01000033.1"/>
</dbReference>
<feature type="signal peptide" evidence="1">
    <location>
        <begin position="1"/>
        <end position="20"/>
    </location>
</feature>